<keyword evidence="7" id="KW-0326">Glycosidase</keyword>
<dbReference type="NCBIfam" id="NF002003">
    <property type="entry name" value="PRK00802.1-3"/>
    <property type="match status" value="1"/>
</dbReference>
<dbReference type="EMBL" id="CP099489">
    <property type="protein sequence ID" value="USQ78386.1"/>
    <property type="molecule type" value="Genomic_DNA"/>
</dbReference>
<keyword evidence="3 5" id="KW-0378">Hydrolase</keyword>
<dbReference type="InterPro" id="IPR011034">
    <property type="entry name" value="Formyl_transferase-like_C_sf"/>
</dbReference>
<comment type="similarity">
    <text evidence="1 5">Belongs to the DNA glycosylase MPG family.</text>
</comment>
<dbReference type="EC" id="3.2.2.-" evidence="5"/>
<dbReference type="Gene3D" id="3.10.300.10">
    <property type="entry name" value="Methylpurine-DNA glycosylase (MPG)"/>
    <property type="match status" value="1"/>
</dbReference>
<evidence type="ECO:0000256" key="4">
    <source>
        <dbReference type="ARBA" id="ARBA00023204"/>
    </source>
</evidence>
<keyword evidence="8" id="KW-1185">Reference proteome</keyword>
<gene>
    <name evidence="7" type="ORF">NF556_12095</name>
</gene>
<evidence type="ECO:0000256" key="5">
    <source>
        <dbReference type="HAMAP-Rule" id="MF_00527"/>
    </source>
</evidence>
<dbReference type="SUPFAM" id="SSF50486">
    <property type="entry name" value="FMT C-terminal domain-like"/>
    <property type="match status" value="1"/>
</dbReference>
<evidence type="ECO:0000256" key="6">
    <source>
        <dbReference type="SAM" id="MobiDB-lite"/>
    </source>
</evidence>
<evidence type="ECO:0000313" key="8">
    <source>
        <dbReference type="Proteomes" id="UP001056455"/>
    </source>
</evidence>
<dbReference type="CDD" id="cd00540">
    <property type="entry name" value="AAG"/>
    <property type="match status" value="1"/>
</dbReference>
<feature type="compositionally biased region" description="Basic and acidic residues" evidence="6">
    <location>
        <begin position="162"/>
        <end position="171"/>
    </location>
</feature>
<dbReference type="GO" id="GO:0016798">
    <property type="term" value="F:hydrolase activity, acting on glycosyl bonds"/>
    <property type="evidence" value="ECO:0007669"/>
    <property type="project" value="UniProtKB-KW"/>
</dbReference>
<dbReference type="InterPro" id="IPR003180">
    <property type="entry name" value="MPG"/>
</dbReference>
<accession>A0ABY4YNL2</accession>
<dbReference type="RefSeq" id="WP_252591184.1">
    <property type="nucleotide sequence ID" value="NZ_CP099489.1"/>
</dbReference>
<evidence type="ECO:0000256" key="3">
    <source>
        <dbReference type="ARBA" id="ARBA00022801"/>
    </source>
</evidence>
<dbReference type="InterPro" id="IPR036995">
    <property type="entry name" value="MPG_sf"/>
</dbReference>
<sequence>MVDLSREFLARPAVEVAPALLGAVIEHGDVAVRLTEVEAYAGESDPGSHAFRGPTDRNRVMFGPAGHLYVYFTYGMHTCANVVCGPDGEAQAVLLRGGEVVRGLERARERRTSARTGQVPVDRDLARGPARLAKALGLTLEDYGTDLLAGGAVVLRKRADGQHAVGDHPGDSGEPAGRPVIRTGPRVGVRGAGGDGTAYPWRFWLDGDPTVSVYRPAAPLRRRG</sequence>
<dbReference type="PANTHER" id="PTHR10429:SF0">
    <property type="entry name" value="DNA-3-METHYLADENINE GLYCOSYLASE"/>
    <property type="match status" value="1"/>
</dbReference>
<evidence type="ECO:0000256" key="2">
    <source>
        <dbReference type="ARBA" id="ARBA00022763"/>
    </source>
</evidence>
<dbReference type="PANTHER" id="PTHR10429">
    <property type="entry name" value="DNA-3-METHYLADENINE GLYCOSYLASE"/>
    <property type="match status" value="1"/>
</dbReference>
<dbReference type="Proteomes" id="UP001056455">
    <property type="component" value="Chromosome"/>
</dbReference>
<dbReference type="HAMAP" id="MF_00527">
    <property type="entry name" value="3MGH"/>
    <property type="match status" value="1"/>
</dbReference>
<feature type="region of interest" description="Disordered" evidence="6">
    <location>
        <begin position="162"/>
        <end position="192"/>
    </location>
</feature>
<dbReference type="NCBIfam" id="TIGR00567">
    <property type="entry name" value="3mg"/>
    <property type="match status" value="1"/>
</dbReference>
<dbReference type="Pfam" id="PF02245">
    <property type="entry name" value="Pur_DNA_glyco"/>
    <property type="match status" value="1"/>
</dbReference>
<reference evidence="7" key="1">
    <citation type="submission" date="2022-06" db="EMBL/GenBank/DDBJ databases">
        <title>Ornithinimicrobium HY1793.</title>
        <authorList>
            <person name="Huang Y."/>
        </authorList>
    </citation>
    <scope>NUCLEOTIDE SEQUENCE</scope>
    <source>
        <strain evidence="7">HY1793</strain>
    </source>
</reference>
<evidence type="ECO:0000313" key="7">
    <source>
        <dbReference type="EMBL" id="USQ78386.1"/>
    </source>
</evidence>
<keyword evidence="2 5" id="KW-0227">DNA damage</keyword>
<organism evidence="7 8">
    <name type="scientific">Ornithinimicrobium faecis</name>
    <dbReference type="NCBI Taxonomy" id="2934158"/>
    <lineage>
        <taxon>Bacteria</taxon>
        <taxon>Bacillati</taxon>
        <taxon>Actinomycetota</taxon>
        <taxon>Actinomycetes</taxon>
        <taxon>Micrococcales</taxon>
        <taxon>Ornithinimicrobiaceae</taxon>
        <taxon>Ornithinimicrobium</taxon>
    </lineage>
</organism>
<name>A0ABY4YNL2_9MICO</name>
<proteinExistence type="inferred from homology"/>
<evidence type="ECO:0000256" key="1">
    <source>
        <dbReference type="ARBA" id="ARBA00009232"/>
    </source>
</evidence>
<protein>
    <recommendedName>
        <fullName evidence="5">Putative 3-methyladenine DNA glycosylase</fullName>
        <ecNumber evidence="5">3.2.2.-</ecNumber>
    </recommendedName>
</protein>
<keyword evidence="4 5" id="KW-0234">DNA repair</keyword>